<dbReference type="EMBL" id="JALXSQ010000050">
    <property type="protein sequence ID" value="MCT2043515.1"/>
    <property type="molecule type" value="Genomic_DNA"/>
</dbReference>
<dbReference type="InterPro" id="IPR050766">
    <property type="entry name" value="Bact_Lucif_Oxidored"/>
</dbReference>
<comment type="caution">
    <text evidence="3">The sequence shown here is derived from an EMBL/GenBank/DDBJ whole genome shotgun (WGS) entry which is preliminary data.</text>
</comment>
<dbReference type="InterPro" id="IPR019949">
    <property type="entry name" value="CmoO-like"/>
</dbReference>
<evidence type="ECO:0000313" key="4">
    <source>
        <dbReference type="Proteomes" id="UP001525379"/>
    </source>
</evidence>
<evidence type="ECO:0000313" key="3">
    <source>
        <dbReference type="EMBL" id="MCT2043515.1"/>
    </source>
</evidence>
<keyword evidence="4" id="KW-1185">Reference proteome</keyword>
<gene>
    <name evidence="3" type="ORF">M3D15_09285</name>
</gene>
<accession>A0ABT2HZF7</accession>
<feature type="domain" description="Luciferase-like" evidence="2">
    <location>
        <begin position="11"/>
        <end position="315"/>
    </location>
</feature>
<dbReference type="RefSeq" id="WP_260104647.1">
    <property type="nucleotide sequence ID" value="NZ_JALXSQ010000050.1"/>
</dbReference>
<evidence type="ECO:0000259" key="2">
    <source>
        <dbReference type="Pfam" id="PF00296"/>
    </source>
</evidence>
<comment type="similarity">
    <text evidence="1">To bacterial alkanal monooxygenase alpha and beta chains.</text>
</comment>
<sequence>MSTLRLPKLSVLDLVTVSEGSTSADAIAASKRLVDAADRLGYHRYWVAEHHNTSSVASTSPAVLLAHLGQNTSQIRLGSGGVMLPNHAPLIVAEQFALLEAMFPGRIDLGLGRAPGTDPITAAALRRAPGTEAVERFPEDVFELLGLLGEVRPEHSNEWLRRLRATPVPGSDVPEIWILGSSLYGAELAAKLGLPYSFANHFGMGSNPVSPVEHYRHHFVPSERWPKPHVLMSASVIVADSFEEAKRLAMPSRIAGWQLRMGKLGPVQSPDQAAETASRIVDQEMFSRVRGTQHLGTGEQVARQLAELAEQTGADELLLAATTYDVEDRIRTLEALAPYLP</sequence>
<dbReference type="Proteomes" id="UP001525379">
    <property type="component" value="Unassembled WGS sequence"/>
</dbReference>
<dbReference type="PANTHER" id="PTHR30137">
    <property type="entry name" value="LUCIFERASE-LIKE MONOOXYGENASE"/>
    <property type="match status" value="1"/>
</dbReference>
<protein>
    <submittedName>
        <fullName evidence="3">LLM class flavin-dependent oxidoreductase</fullName>
    </submittedName>
</protein>
<dbReference type="Pfam" id="PF00296">
    <property type="entry name" value="Bac_luciferase"/>
    <property type="match status" value="1"/>
</dbReference>
<proteinExistence type="predicted"/>
<dbReference type="SUPFAM" id="SSF51679">
    <property type="entry name" value="Bacterial luciferase-like"/>
    <property type="match status" value="1"/>
</dbReference>
<dbReference type="InterPro" id="IPR036661">
    <property type="entry name" value="Luciferase-like_sf"/>
</dbReference>
<dbReference type="InterPro" id="IPR011251">
    <property type="entry name" value="Luciferase-like_dom"/>
</dbReference>
<dbReference type="PANTHER" id="PTHR30137:SF6">
    <property type="entry name" value="LUCIFERASE-LIKE MONOOXYGENASE"/>
    <property type="match status" value="1"/>
</dbReference>
<dbReference type="NCBIfam" id="TIGR03558">
    <property type="entry name" value="oxido_grp_1"/>
    <property type="match status" value="1"/>
</dbReference>
<name>A0ABT2HZF7_9MICO</name>
<organism evidence="3 4">
    <name type="scientific">Pseudoclavibacter albus</name>
    <dbReference type="NCBI Taxonomy" id="272241"/>
    <lineage>
        <taxon>Bacteria</taxon>
        <taxon>Bacillati</taxon>
        <taxon>Actinomycetota</taxon>
        <taxon>Actinomycetes</taxon>
        <taxon>Micrococcales</taxon>
        <taxon>Microbacteriaceae</taxon>
        <taxon>Pseudoclavibacter</taxon>
    </lineage>
</organism>
<dbReference type="Gene3D" id="3.20.20.30">
    <property type="entry name" value="Luciferase-like domain"/>
    <property type="match status" value="1"/>
</dbReference>
<reference evidence="3 4" key="1">
    <citation type="submission" date="2022-04" db="EMBL/GenBank/DDBJ databases">
        <title>Human microbiome associated bacterial genomes.</title>
        <authorList>
            <person name="Sandstrom S."/>
            <person name="Salamzade R."/>
            <person name="Kalan L.R."/>
        </authorList>
    </citation>
    <scope>NUCLEOTIDE SEQUENCE [LARGE SCALE GENOMIC DNA]</scope>
    <source>
        <strain evidence="4">p3-SID1799</strain>
    </source>
</reference>
<evidence type="ECO:0000256" key="1">
    <source>
        <dbReference type="ARBA" id="ARBA00007789"/>
    </source>
</evidence>